<keyword evidence="2" id="KW-1185">Reference proteome</keyword>
<evidence type="ECO:0000313" key="1">
    <source>
        <dbReference type="EMBL" id="CAH6719740.1"/>
    </source>
</evidence>
<protein>
    <submittedName>
        <fullName evidence="1">Uncharacterized protein</fullName>
    </submittedName>
</protein>
<name>A0ACA9Y489_9ASCO</name>
<proteinExistence type="predicted"/>
<reference evidence="1" key="1">
    <citation type="submission" date="2022-06" db="EMBL/GenBank/DDBJ databases">
        <authorList>
            <person name="Legras J.-L."/>
            <person name="Devillers H."/>
            <person name="Grondin C."/>
        </authorList>
    </citation>
    <scope>NUCLEOTIDE SEQUENCE</scope>
    <source>
        <strain evidence="1">CLIB 1444</strain>
    </source>
</reference>
<dbReference type="EMBL" id="CALSDN010000002">
    <property type="protein sequence ID" value="CAH6719740.1"/>
    <property type="molecule type" value="Genomic_DNA"/>
</dbReference>
<organism evidence="1 2">
    <name type="scientific">[Candida] jaroonii</name>
    <dbReference type="NCBI Taxonomy" id="467808"/>
    <lineage>
        <taxon>Eukaryota</taxon>
        <taxon>Fungi</taxon>
        <taxon>Dikarya</taxon>
        <taxon>Ascomycota</taxon>
        <taxon>Saccharomycotina</taxon>
        <taxon>Pichiomycetes</taxon>
        <taxon>Debaryomycetaceae</taxon>
        <taxon>Yamadazyma</taxon>
    </lineage>
</organism>
<gene>
    <name evidence="1" type="ORF">CLIB1444_02S15456</name>
</gene>
<dbReference type="Proteomes" id="UP001152531">
    <property type="component" value="Unassembled WGS sequence"/>
</dbReference>
<sequence>MSVSNYQGIRQSHQRENDGTGGSGIIAEKREEEKLRQEQAINSETHIDETHIGETHITETQIHAEPQGKNTQPHGTDTELPDLDLKQLKKKPSVKQKNSNERQRQIHEYKSQLTKETREERYRRRSGEHLESPKKKKRVSFEL</sequence>
<evidence type="ECO:0000313" key="2">
    <source>
        <dbReference type="Proteomes" id="UP001152531"/>
    </source>
</evidence>
<comment type="caution">
    <text evidence="1">The sequence shown here is derived from an EMBL/GenBank/DDBJ whole genome shotgun (WGS) entry which is preliminary data.</text>
</comment>
<accession>A0ACA9Y489</accession>